<sequence length="120" mass="13385">MMKMSSSTSKNRVSSEEILQILRHLNHNHKHLENRCDNNSGVFHMSVDGLLPSIHNNNEPQAPETTLLDAEITLLDATGVLTAIKDTETAGTFSHQEIGCFLSLATIVVYLLFIFRYISS</sequence>
<name>A0ACB9DWA3_CICIN</name>
<accession>A0ACB9DWA3</accession>
<evidence type="ECO:0000313" key="1">
    <source>
        <dbReference type="EMBL" id="KAI3750603.1"/>
    </source>
</evidence>
<dbReference type="EMBL" id="CM042012">
    <property type="protein sequence ID" value="KAI3750603.1"/>
    <property type="molecule type" value="Genomic_DNA"/>
</dbReference>
<proteinExistence type="predicted"/>
<organism evidence="1 2">
    <name type="scientific">Cichorium intybus</name>
    <name type="common">Chicory</name>
    <dbReference type="NCBI Taxonomy" id="13427"/>
    <lineage>
        <taxon>Eukaryota</taxon>
        <taxon>Viridiplantae</taxon>
        <taxon>Streptophyta</taxon>
        <taxon>Embryophyta</taxon>
        <taxon>Tracheophyta</taxon>
        <taxon>Spermatophyta</taxon>
        <taxon>Magnoliopsida</taxon>
        <taxon>eudicotyledons</taxon>
        <taxon>Gunneridae</taxon>
        <taxon>Pentapetalae</taxon>
        <taxon>asterids</taxon>
        <taxon>campanulids</taxon>
        <taxon>Asterales</taxon>
        <taxon>Asteraceae</taxon>
        <taxon>Cichorioideae</taxon>
        <taxon>Cichorieae</taxon>
        <taxon>Cichoriinae</taxon>
        <taxon>Cichorium</taxon>
    </lineage>
</organism>
<reference evidence="1 2" key="2">
    <citation type="journal article" date="2022" name="Mol. Ecol. Resour.">
        <title>The genomes of chicory, endive, great burdock and yacon provide insights into Asteraceae paleo-polyploidization history and plant inulin production.</title>
        <authorList>
            <person name="Fan W."/>
            <person name="Wang S."/>
            <person name="Wang H."/>
            <person name="Wang A."/>
            <person name="Jiang F."/>
            <person name="Liu H."/>
            <person name="Zhao H."/>
            <person name="Xu D."/>
            <person name="Zhang Y."/>
        </authorList>
    </citation>
    <scope>NUCLEOTIDE SEQUENCE [LARGE SCALE GENOMIC DNA]</scope>
    <source>
        <strain evidence="2">cv. Punajuju</strain>
        <tissue evidence="1">Leaves</tissue>
    </source>
</reference>
<dbReference type="Proteomes" id="UP001055811">
    <property type="component" value="Linkage Group LG04"/>
</dbReference>
<protein>
    <submittedName>
        <fullName evidence="1">Uncharacterized protein</fullName>
    </submittedName>
</protein>
<comment type="caution">
    <text evidence="1">The sequence shown here is derived from an EMBL/GenBank/DDBJ whole genome shotgun (WGS) entry which is preliminary data.</text>
</comment>
<evidence type="ECO:0000313" key="2">
    <source>
        <dbReference type="Proteomes" id="UP001055811"/>
    </source>
</evidence>
<gene>
    <name evidence="1" type="ORF">L2E82_21285</name>
</gene>
<reference evidence="2" key="1">
    <citation type="journal article" date="2022" name="Mol. Ecol. Resour.">
        <title>The genomes of chicory, endive, great burdock and yacon provide insights into Asteraceae palaeo-polyploidization history and plant inulin production.</title>
        <authorList>
            <person name="Fan W."/>
            <person name="Wang S."/>
            <person name="Wang H."/>
            <person name="Wang A."/>
            <person name="Jiang F."/>
            <person name="Liu H."/>
            <person name="Zhao H."/>
            <person name="Xu D."/>
            <person name="Zhang Y."/>
        </authorList>
    </citation>
    <scope>NUCLEOTIDE SEQUENCE [LARGE SCALE GENOMIC DNA]</scope>
    <source>
        <strain evidence="2">cv. Punajuju</strain>
    </source>
</reference>
<keyword evidence="2" id="KW-1185">Reference proteome</keyword>